<dbReference type="EMBL" id="MFIV01000009">
    <property type="protein sequence ID" value="OGF99815.1"/>
    <property type="molecule type" value="Genomic_DNA"/>
</dbReference>
<dbReference type="PANTHER" id="PTHR33361:SF2">
    <property type="entry name" value="DUF885 DOMAIN-CONTAINING PROTEIN"/>
    <property type="match status" value="1"/>
</dbReference>
<organism evidence="1 2">
    <name type="scientific">Candidatus Glassbacteria bacterium GWA2_58_10</name>
    <dbReference type="NCBI Taxonomy" id="1817865"/>
    <lineage>
        <taxon>Bacteria</taxon>
        <taxon>Candidatus Glassiibacteriota</taxon>
    </lineage>
</organism>
<reference evidence="1 2" key="1">
    <citation type="journal article" date="2016" name="Nat. Commun.">
        <title>Thousands of microbial genomes shed light on interconnected biogeochemical processes in an aquifer system.</title>
        <authorList>
            <person name="Anantharaman K."/>
            <person name="Brown C.T."/>
            <person name="Hug L.A."/>
            <person name="Sharon I."/>
            <person name="Castelle C.J."/>
            <person name="Probst A.J."/>
            <person name="Thomas B.C."/>
            <person name="Singh A."/>
            <person name="Wilkins M.J."/>
            <person name="Karaoz U."/>
            <person name="Brodie E.L."/>
            <person name="Williams K.H."/>
            <person name="Hubbard S.S."/>
            <person name="Banfield J.F."/>
        </authorList>
    </citation>
    <scope>NUCLEOTIDE SEQUENCE [LARGE SCALE GENOMIC DNA]</scope>
</reference>
<dbReference type="AlphaFoldDB" id="A0A1F5YI13"/>
<proteinExistence type="predicted"/>
<accession>A0A1F5YI13</accession>
<protein>
    <recommendedName>
        <fullName evidence="3">DUF885 domain-containing protein</fullName>
    </recommendedName>
</protein>
<evidence type="ECO:0008006" key="3">
    <source>
        <dbReference type="Google" id="ProtNLM"/>
    </source>
</evidence>
<name>A0A1F5YI13_9BACT</name>
<dbReference type="InterPro" id="IPR010281">
    <property type="entry name" value="DUF885"/>
</dbReference>
<comment type="caution">
    <text evidence="1">The sequence shown here is derived from an EMBL/GenBank/DDBJ whole genome shotgun (WGS) entry which is preliminary data.</text>
</comment>
<evidence type="ECO:0000313" key="1">
    <source>
        <dbReference type="EMBL" id="OGF99815.1"/>
    </source>
</evidence>
<dbReference type="Pfam" id="PF05960">
    <property type="entry name" value="DUF885"/>
    <property type="match status" value="1"/>
</dbReference>
<sequence length="546" mass="61164">MEKENHGLVDEILEFLWMENPVEATLAGIHRYDDRLEKLDLVSRRNKLQRKREYAEMIAALQKKGGSTVELNLLRSALEVGVTMEERSRSLDRDAGTYPRLALYGIYQLVARSSAPYHYRALRAVDRLREIPRILAEGKLNLSYGENIPSILTLGGVELAATGRDYLSQLVGLLVGEVPELENVIKKYADHALKAFEDYLEFLVEEIQPRSNGASGVGGELFEYLLSREHNLDLDTAELRRIALEELEKAEAELESRGKRAAGSGSWRDKLDLEESAIPVGDLLAHWQGVVDEVRQAVRKADLLSLPSGGKLELVETPPFERLTIPLAGYIEAPLFEENSRAFFCITPPRAVAPGSENGTGLARHSRFKALVTVLRDLYPGRHTLLQRRRRAGIRLAYLAQGNVLEEGWCNYVLSMAAEHDLFEEPRLSLFALRDRLLAAWRVRIDLDLHTEGFKESEAVSRLAAGAGIDEQQAWNQVQRLAAAPTSSVGALIGRLKIESWRESCCVRAKKPLSLKKFHDSLLHLSGLPLETVEKRLLKAASATKR</sequence>
<dbReference type="Proteomes" id="UP000176992">
    <property type="component" value="Unassembled WGS sequence"/>
</dbReference>
<dbReference type="PANTHER" id="PTHR33361">
    <property type="entry name" value="GLR0591 PROTEIN"/>
    <property type="match status" value="1"/>
</dbReference>
<evidence type="ECO:0000313" key="2">
    <source>
        <dbReference type="Proteomes" id="UP000176992"/>
    </source>
</evidence>
<gene>
    <name evidence="1" type="ORF">A2Z86_11975</name>
</gene>